<protein>
    <submittedName>
        <fullName evidence="2">Uncharacterized protein</fullName>
    </submittedName>
</protein>
<name>A0ABD0Y2H8_UMBPY</name>
<evidence type="ECO:0000256" key="1">
    <source>
        <dbReference type="SAM" id="MobiDB-lite"/>
    </source>
</evidence>
<evidence type="ECO:0000313" key="2">
    <source>
        <dbReference type="EMBL" id="KAL1023075.1"/>
    </source>
</evidence>
<comment type="caution">
    <text evidence="2">The sequence shown here is derived from an EMBL/GenBank/DDBJ whole genome shotgun (WGS) entry which is preliminary data.</text>
</comment>
<sequence>MSENSTDMRFTPRAGTRATRRESERGTRDCGYPVCLRTLLVADSRHVDMNSSARAPAMHLTKEKNTRGGPWPT</sequence>
<reference evidence="2 3" key="1">
    <citation type="submission" date="2024-06" db="EMBL/GenBank/DDBJ databases">
        <authorList>
            <person name="Pan Q."/>
            <person name="Wen M."/>
            <person name="Jouanno E."/>
            <person name="Zahm M."/>
            <person name="Klopp C."/>
            <person name="Cabau C."/>
            <person name="Louis A."/>
            <person name="Berthelot C."/>
            <person name="Parey E."/>
            <person name="Roest Crollius H."/>
            <person name="Montfort J."/>
            <person name="Robinson-Rechavi M."/>
            <person name="Bouchez O."/>
            <person name="Lampietro C."/>
            <person name="Lopez Roques C."/>
            <person name="Donnadieu C."/>
            <person name="Postlethwait J."/>
            <person name="Bobe J."/>
            <person name="Verreycken H."/>
            <person name="Guiguen Y."/>
        </authorList>
    </citation>
    <scope>NUCLEOTIDE SEQUENCE [LARGE SCALE GENOMIC DNA]</scope>
    <source>
        <strain evidence="2">Up_M1</strain>
        <tissue evidence="2">Testis</tissue>
    </source>
</reference>
<feature type="region of interest" description="Disordered" evidence="1">
    <location>
        <begin position="1"/>
        <end position="29"/>
    </location>
</feature>
<feature type="compositionally biased region" description="Basic and acidic residues" evidence="1">
    <location>
        <begin position="19"/>
        <end position="28"/>
    </location>
</feature>
<evidence type="ECO:0000313" key="3">
    <source>
        <dbReference type="Proteomes" id="UP001557470"/>
    </source>
</evidence>
<organism evidence="2 3">
    <name type="scientific">Umbra pygmaea</name>
    <name type="common">Eastern mudminnow</name>
    <dbReference type="NCBI Taxonomy" id="75934"/>
    <lineage>
        <taxon>Eukaryota</taxon>
        <taxon>Metazoa</taxon>
        <taxon>Chordata</taxon>
        <taxon>Craniata</taxon>
        <taxon>Vertebrata</taxon>
        <taxon>Euteleostomi</taxon>
        <taxon>Actinopterygii</taxon>
        <taxon>Neopterygii</taxon>
        <taxon>Teleostei</taxon>
        <taxon>Protacanthopterygii</taxon>
        <taxon>Esociformes</taxon>
        <taxon>Umbridae</taxon>
        <taxon>Umbra</taxon>
    </lineage>
</organism>
<feature type="region of interest" description="Disordered" evidence="1">
    <location>
        <begin position="52"/>
        <end position="73"/>
    </location>
</feature>
<keyword evidence="3" id="KW-1185">Reference proteome</keyword>
<proteinExistence type="predicted"/>
<dbReference type="Proteomes" id="UP001557470">
    <property type="component" value="Unassembled WGS sequence"/>
</dbReference>
<dbReference type="EMBL" id="JAGEUA010000001">
    <property type="protein sequence ID" value="KAL1023075.1"/>
    <property type="molecule type" value="Genomic_DNA"/>
</dbReference>
<dbReference type="AlphaFoldDB" id="A0ABD0Y2H8"/>
<gene>
    <name evidence="2" type="ORF">UPYG_G00036130</name>
</gene>
<accession>A0ABD0Y2H8</accession>